<dbReference type="Pfam" id="PF07209">
    <property type="entry name" value="DUF1415"/>
    <property type="match status" value="1"/>
</dbReference>
<dbReference type="EMBL" id="CAMXCT010003147">
    <property type="protein sequence ID" value="CAI4002745.1"/>
    <property type="molecule type" value="Genomic_DNA"/>
</dbReference>
<dbReference type="AlphaFoldDB" id="A0A9P1D4D3"/>
<evidence type="ECO:0000313" key="3">
    <source>
        <dbReference type="EMBL" id="CAL4790057.1"/>
    </source>
</evidence>
<name>A0A9P1D4D3_9DINO</name>
<evidence type="ECO:0000313" key="4">
    <source>
        <dbReference type="Proteomes" id="UP001152797"/>
    </source>
</evidence>
<comment type="caution">
    <text evidence="1">The sequence shown here is derived from an EMBL/GenBank/DDBJ whole genome shotgun (WGS) entry which is preliminary data.</text>
</comment>
<proteinExistence type="predicted"/>
<dbReference type="OrthoDB" id="415876at2759"/>
<evidence type="ECO:0000313" key="1">
    <source>
        <dbReference type="EMBL" id="CAI4002745.1"/>
    </source>
</evidence>
<organism evidence="1">
    <name type="scientific">Cladocopium goreaui</name>
    <dbReference type="NCBI Taxonomy" id="2562237"/>
    <lineage>
        <taxon>Eukaryota</taxon>
        <taxon>Sar</taxon>
        <taxon>Alveolata</taxon>
        <taxon>Dinophyceae</taxon>
        <taxon>Suessiales</taxon>
        <taxon>Symbiodiniaceae</taxon>
        <taxon>Cladocopium</taxon>
    </lineage>
</organism>
<accession>A0A9P1D4D3</accession>
<evidence type="ECO:0000313" key="2">
    <source>
        <dbReference type="EMBL" id="CAL1156120.1"/>
    </source>
</evidence>
<reference evidence="1" key="1">
    <citation type="submission" date="2022-10" db="EMBL/GenBank/DDBJ databases">
        <authorList>
            <person name="Chen Y."/>
            <person name="Dougan E. K."/>
            <person name="Chan C."/>
            <person name="Rhodes N."/>
            <person name="Thang M."/>
        </authorList>
    </citation>
    <scope>NUCLEOTIDE SEQUENCE</scope>
</reference>
<keyword evidence="4" id="KW-1185">Reference proteome</keyword>
<dbReference type="Proteomes" id="UP001152797">
    <property type="component" value="Unassembled WGS sequence"/>
</dbReference>
<gene>
    <name evidence="1" type="ORF">C1SCF055_LOCUS28673</name>
</gene>
<dbReference type="InterPro" id="IPR009858">
    <property type="entry name" value="DUF1415"/>
</dbReference>
<protein>
    <submittedName>
        <fullName evidence="3">Dynein light chain Tctex-type 1</fullName>
    </submittedName>
</protein>
<sequence length="222" mass="25210">MGTTKQHVASELRQEAQQLVQAKSWSTSLVVCAEVAEWQDFPTFDRWVSNSLQDLEELVGLVVFHPRFARWPSLPAEMVEGSRVMAFYQECDGRRSRRALPATVESLDETRVGTRRVGVRFLDDGVVQWVPIEWLKDLDPAPKVDNVLHQAPHPTVHLIRRADLDAVKASYDDVAKLLARNASYLRSLEDLEDLGALRSKKGTPWDVDMAGWWMMTIINNNG</sequence>
<dbReference type="EMBL" id="CAMXCT030003147">
    <property type="protein sequence ID" value="CAL4790057.1"/>
    <property type="molecule type" value="Genomic_DNA"/>
</dbReference>
<reference evidence="2" key="2">
    <citation type="submission" date="2024-04" db="EMBL/GenBank/DDBJ databases">
        <authorList>
            <person name="Chen Y."/>
            <person name="Shah S."/>
            <person name="Dougan E. K."/>
            <person name="Thang M."/>
            <person name="Chan C."/>
        </authorList>
    </citation>
    <scope>NUCLEOTIDE SEQUENCE [LARGE SCALE GENOMIC DNA]</scope>
</reference>
<dbReference type="EMBL" id="CAMXCT020003147">
    <property type="protein sequence ID" value="CAL1156120.1"/>
    <property type="molecule type" value="Genomic_DNA"/>
</dbReference>